<organism evidence="2 3">
    <name type="scientific">Xanthobacter aminoxidans</name>
    <dbReference type="NCBI Taxonomy" id="186280"/>
    <lineage>
        <taxon>Bacteria</taxon>
        <taxon>Pseudomonadati</taxon>
        <taxon>Pseudomonadota</taxon>
        <taxon>Alphaproteobacteria</taxon>
        <taxon>Hyphomicrobiales</taxon>
        <taxon>Xanthobacteraceae</taxon>
        <taxon>Xanthobacter</taxon>
    </lineage>
</organism>
<dbReference type="EMBL" id="JBAFUR010000011">
    <property type="protein sequence ID" value="MFG1255485.1"/>
    <property type="molecule type" value="Genomic_DNA"/>
</dbReference>
<comment type="caution">
    <text evidence="2">The sequence shown here is derived from an EMBL/GenBank/DDBJ whole genome shotgun (WGS) entry which is preliminary data.</text>
</comment>
<feature type="transmembrane region" description="Helical" evidence="1">
    <location>
        <begin position="98"/>
        <end position="118"/>
    </location>
</feature>
<dbReference type="PROSITE" id="PS51257">
    <property type="entry name" value="PROKAR_LIPOPROTEIN"/>
    <property type="match status" value="1"/>
</dbReference>
<evidence type="ECO:0000256" key="1">
    <source>
        <dbReference type="SAM" id="Phobius"/>
    </source>
</evidence>
<keyword evidence="3" id="KW-1185">Reference proteome</keyword>
<accession>A0ABW6ZP29</accession>
<evidence type="ECO:0000313" key="2">
    <source>
        <dbReference type="EMBL" id="MFG1255485.1"/>
    </source>
</evidence>
<dbReference type="Proteomes" id="UP001604043">
    <property type="component" value="Unassembled WGS sequence"/>
</dbReference>
<reference evidence="2 3" key="1">
    <citation type="submission" date="2024-02" db="EMBL/GenBank/DDBJ databases">
        <title>Expansion and revision of Xanthobacter and proposal of Roseixanthobacter gen. nov.</title>
        <authorList>
            <person name="Soltysiak M.P.M."/>
            <person name="Jalihal A."/>
            <person name="Ory A."/>
            <person name="Chrisophersen C."/>
            <person name="Lee A.D."/>
            <person name="Boulton J."/>
            <person name="Springer M."/>
        </authorList>
    </citation>
    <scope>NUCLEOTIDE SEQUENCE [LARGE SCALE GENOMIC DNA]</scope>
    <source>
        <strain evidence="2 3">CB5</strain>
    </source>
</reference>
<keyword evidence="1" id="KW-1133">Transmembrane helix</keyword>
<gene>
    <name evidence="2" type="ORF">V5F30_24955</name>
</gene>
<keyword evidence="1" id="KW-0812">Transmembrane</keyword>
<dbReference type="RefSeq" id="WP_394010365.1">
    <property type="nucleotide sequence ID" value="NZ_JBAFUR010000011.1"/>
</dbReference>
<feature type="transmembrane region" description="Helical" evidence="1">
    <location>
        <begin position="71"/>
        <end position="92"/>
    </location>
</feature>
<evidence type="ECO:0000313" key="3">
    <source>
        <dbReference type="Proteomes" id="UP001604043"/>
    </source>
</evidence>
<sequence length="148" mass="16016">MNSEPRKAHGRRLSVNWPAVVISGCLPVVGYPALLHGGFYGALMVVLGVSAAYMILAHLTVAQMAIRRSLVLGLLLGLLFSTVAGSLALGYAASSPTFARLGLLTTLLFNGGVFTWALDAAIYRRRRAMEDEAADRRRRESEREANLD</sequence>
<name>A0ABW6ZP29_9HYPH</name>
<protein>
    <submittedName>
        <fullName evidence="2">Uncharacterized protein</fullName>
    </submittedName>
</protein>
<feature type="transmembrane region" description="Helical" evidence="1">
    <location>
        <begin position="39"/>
        <end position="59"/>
    </location>
</feature>
<feature type="transmembrane region" description="Helical" evidence="1">
    <location>
        <begin position="15"/>
        <end position="33"/>
    </location>
</feature>
<proteinExistence type="predicted"/>
<keyword evidence="1" id="KW-0472">Membrane</keyword>